<name>A0A4S4EJX0_CAMSN</name>
<dbReference type="EMBL" id="SDRB02004107">
    <property type="protein sequence ID" value="THG16374.1"/>
    <property type="molecule type" value="Genomic_DNA"/>
</dbReference>
<evidence type="ECO:0000313" key="2">
    <source>
        <dbReference type="EMBL" id="THG16374.1"/>
    </source>
</evidence>
<reference evidence="2 3" key="1">
    <citation type="journal article" date="2018" name="Proc. Natl. Acad. Sci. U.S.A.">
        <title>Draft genome sequence of Camellia sinensis var. sinensis provides insights into the evolution of the tea genome and tea quality.</title>
        <authorList>
            <person name="Wei C."/>
            <person name="Yang H."/>
            <person name="Wang S."/>
            <person name="Zhao J."/>
            <person name="Liu C."/>
            <person name="Gao L."/>
            <person name="Xia E."/>
            <person name="Lu Y."/>
            <person name="Tai Y."/>
            <person name="She G."/>
            <person name="Sun J."/>
            <person name="Cao H."/>
            <person name="Tong W."/>
            <person name="Gao Q."/>
            <person name="Li Y."/>
            <person name="Deng W."/>
            <person name="Jiang X."/>
            <person name="Wang W."/>
            <person name="Chen Q."/>
            <person name="Zhang S."/>
            <person name="Li H."/>
            <person name="Wu J."/>
            <person name="Wang P."/>
            <person name="Li P."/>
            <person name="Shi C."/>
            <person name="Zheng F."/>
            <person name="Jian J."/>
            <person name="Huang B."/>
            <person name="Shan D."/>
            <person name="Shi M."/>
            <person name="Fang C."/>
            <person name="Yue Y."/>
            <person name="Li F."/>
            <person name="Li D."/>
            <person name="Wei S."/>
            <person name="Han B."/>
            <person name="Jiang C."/>
            <person name="Yin Y."/>
            <person name="Xia T."/>
            <person name="Zhang Z."/>
            <person name="Bennetzen J.L."/>
            <person name="Zhao S."/>
            <person name="Wan X."/>
        </authorList>
    </citation>
    <scope>NUCLEOTIDE SEQUENCE [LARGE SCALE GENOMIC DNA]</scope>
    <source>
        <strain evidence="3">cv. Shuchazao</strain>
        <tissue evidence="2">Leaf</tissue>
    </source>
</reference>
<evidence type="ECO:0000313" key="3">
    <source>
        <dbReference type="Proteomes" id="UP000306102"/>
    </source>
</evidence>
<feature type="domain" description="Rad60/SUMO-like" evidence="1">
    <location>
        <begin position="68"/>
        <end position="122"/>
    </location>
</feature>
<dbReference type="Gene3D" id="3.10.20.90">
    <property type="entry name" value="Phosphatidylinositol 3-kinase Catalytic Subunit, Chain A, domain 1"/>
    <property type="match status" value="1"/>
</dbReference>
<evidence type="ECO:0000259" key="1">
    <source>
        <dbReference type="Pfam" id="PF11976"/>
    </source>
</evidence>
<keyword evidence="3" id="KW-1185">Reference proteome</keyword>
<organism evidence="2 3">
    <name type="scientific">Camellia sinensis var. sinensis</name>
    <name type="common">China tea</name>
    <dbReference type="NCBI Taxonomy" id="542762"/>
    <lineage>
        <taxon>Eukaryota</taxon>
        <taxon>Viridiplantae</taxon>
        <taxon>Streptophyta</taxon>
        <taxon>Embryophyta</taxon>
        <taxon>Tracheophyta</taxon>
        <taxon>Spermatophyta</taxon>
        <taxon>Magnoliopsida</taxon>
        <taxon>eudicotyledons</taxon>
        <taxon>Gunneridae</taxon>
        <taxon>Pentapetalae</taxon>
        <taxon>asterids</taxon>
        <taxon>Ericales</taxon>
        <taxon>Theaceae</taxon>
        <taxon>Camellia</taxon>
    </lineage>
</organism>
<sequence length="139" mass="16250">MNRIDRPQEVLSSVYTHVYCKAEKKEEEEEENQMGRSSTEEKIVYFTLEEGEKPLYLRIQRPEAEDKIYRISRYMALRTMLLDYCNRLGLFYEEFRFTYDGTRLREDKTGDQLGMGDDDVIDDAWSAYLGGGGAAATEE</sequence>
<dbReference type="Proteomes" id="UP000306102">
    <property type="component" value="Unassembled WGS sequence"/>
</dbReference>
<dbReference type="Pfam" id="PF11976">
    <property type="entry name" value="Rad60-SLD"/>
    <property type="match status" value="1"/>
</dbReference>
<gene>
    <name evidence="2" type="ORF">TEA_019169</name>
</gene>
<dbReference type="AlphaFoldDB" id="A0A4S4EJX0"/>
<comment type="caution">
    <text evidence="2">The sequence shown here is derived from an EMBL/GenBank/DDBJ whole genome shotgun (WGS) entry which is preliminary data.</text>
</comment>
<proteinExistence type="predicted"/>
<dbReference type="STRING" id="542762.A0A4S4EJX0"/>
<accession>A0A4S4EJX0</accession>
<dbReference type="PANTHER" id="PTHR10562">
    <property type="entry name" value="SMALL UBIQUITIN-RELATED MODIFIER"/>
    <property type="match status" value="1"/>
</dbReference>
<dbReference type="SUPFAM" id="SSF54236">
    <property type="entry name" value="Ubiquitin-like"/>
    <property type="match status" value="1"/>
</dbReference>
<protein>
    <recommendedName>
        <fullName evidence="1">Rad60/SUMO-like domain-containing protein</fullName>
    </recommendedName>
</protein>
<dbReference type="InterPro" id="IPR022617">
    <property type="entry name" value="Rad60/SUMO-like_dom"/>
</dbReference>
<dbReference type="InterPro" id="IPR029071">
    <property type="entry name" value="Ubiquitin-like_domsf"/>
</dbReference>